<evidence type="ECO:0000256" key="3">
    <source>
        <dbReference type="ARBA" id="ARBA00011738"/>
    </source>
</evidence>
<dbReference type="OrthoDB" id="9802328at2"/>
<dbReference type="GO" id="GO:0008483">
    <property type="term" value="F:transaminase activity"/>
    <property type="evidence" value="ECO:0007669"/>
    <property type="project" value="UniProtKB-KW"/>
</dbReference>
<evidence type="ECO:0000313" key="8">
    <source>
        <dbReference type="EMBL" id="KRM71340.1"/>
    </source>
</evidence>
<keyword evidence="9" id="KW-1185">Reference proteome</keyword>
<dbReference type="STRING" id="1423727.FC34_GL001820"/>
<evidence type="ECO:0000256" key="1">
    <source>
        <dbReference type="ARBA" id="ARBA00001933"/>
    </source>
</evidence>
<keyword evidence="5 8" id="KW-0808">Transferase</keyword>
<dbReference type="InterPro" id="IPR004839">
    <property type="entry name" value="Aminotransferase_I/II_large"/>
</dbReference>
<feature type="domain" description="Aminotransferase class I/classII large" evidence="7">
    <location>
        <begin position="31"/>
        <end position="384"/>
    </location>
</feature>
<dbReference type="AlphaFoldDB" id="A0A0R2B7F1"/>
<comment type="similarity">
    <text evidence="2">Belongs to the class-I pyridoxal-phosphate-dependent aminotransferase family.</text>
</comment>
<accession>A0A0R2B7F1</accession>
<dbReference type="InterPro" id="IPR015422">
    <property type="entry name" value="PyrdxlP-dep_Trfase_small"/>
</dbReference>
<reference evidence="8 9" key="1">
    <citation type="journal article" date="2015" name="Genome Announc.">
        <title>Expanding the biotechnology potential of lactobacilli through comparative genomics of 213 strains and associated genera.</title>
        <authorList>
            <person name="Sun Z."/>
            <person name="Harris H.M."/>
            <person name="McCann A."/>
            <person name="Guo C."/>
            <person name="Argimon S."/>
            <person name="Zhang W."/>
            <person name="Yang X."/>
            <person name="Jeffery I.B."/>
            <person name="Cooney J.C."/>
            <person name="Kagawa T.F."/>
            <person name="Liu W."/>
            <person name="Song Y."/>
            <person name="Salvetti E."/>
            <person name="Wrobel A."/>
            <person name="Rasinkangas P."/>
            <person name="Parkhill J."/>
            <person name="Rea M.C."/>
            <person name="O'Sullivan O."/>
            <person name="Ritari J."/>
            <person name="Douillard F.P."/>
            <person name="Paul Ross R."/>
            <person name="Yang R."/>
            <person name="Briner A.E."/>
            <person name="Felis G.E."/>
            <person name="de Vos W.M."/>
            <person name="Barrangou R."/>
            <person name="Klaenhammer T.R."/>
            <person name="Caufield P.W."/>
            <person name="Cui Y."/>
            <person name="Zhang H."/>
            <person name="O'Toole P.W."/>
        </authorList>
    </citation>
    <scope>NUCLEOTIDE SEQUENCE [LARGE SCALE GENOMIC DNA]</scope>
    <source>
        <strain evidence="8 9">DSM 23927</strain>
    </source>
</reference>
<comment type="caution">
    <text evidence="8">The sequence shown here is derived from an EMBL/GenBank/DDBJ whole genome shotgun (WGS) entry which is preliminary data.</text>
</comment>
<evidence type="ECO:0000256" key="5">
    <source>
        <dbReference type="ARBA" id="ARBA00022679"/>
    </source>
</evidence>
<evidence type="ECO:0000256" key="2">
    <source>
        <dbReference type="ARBA" id="ARBA00007441"/>
    </source>
</evidence>
<dbReference type="Proteomes" id="UP000051672">
    <property type="component" value="Unassembled WGS sequence"/>
</dbReference>
<sequence>MKLANRTIKTSESGLDALFAATSADVISFAGGYPDGQLFPTKAMQAAFNASFAADQGTLLQYGTTTGYTPLRQKIAARLNRLDGLSLTADDILLTQGAQQGLDLTARLLLNKGDGVVVEGPTYIGGLAAFDAYEPTYYEVPVQSDGLDLTSLKKVLLKHEIKFLYTIPDFHNPTGTVMSVEKRQALVQLANQFDFIILEDAPYRDLRYSGERIPPVKAFDTEGRVIYLGSFSKILAPSLRLGWLVATPALLKAITALKAGADVESSHLVAVAVDDYLTHNSLDAHLDTLKTSYAVKKDAMVQALTQYMPKAAHFNNPEGGFFLWLTLPEGFDTEKFMLESLLPEAKVSFVPSKNLFASKSVINGARLNFTNVSVEDIEHGVAALGSALSQALAQPISHHG</sequence>
<dbReference type="Gene3D" id="3.40.640.10">
    <property type="entry name" value="Type I PLP-dependent aspartate aminotransferase-like (Major domain)"/>
    <property type="match status" value="1"/>
</dbReference>
<dbReference type="CDD" id="cd00609">
    <property type="entry name" value="AAT_like"/>
    <property type="match status" value="1"/>
</dbReference>
<dbReference type="SUPFAM" id="SSF53383">
    <property type="entry name" value="PLP-dependent transferases"/>
    <property type="match status" value="1"/>
</dbReference>
<evidence type="ECO:0000313" key="9">
    <source>
        <dbReference type="Proteomes" id="UP000051672"/>
    </source>
</evidence>
<keyword evidence="6" id="KW-0663">Pyridoxal phosphate</keyword>
<protein>
    <submittedName>
        <fullName evidence="8">Aminotransferase</fullName>
    </submittedName>
</protein>
<evidence type="ECO:0000256" key="4">
    <source>
        <dbReference type="ARBA" id="ARBA00022576"/>
    </source>
</evidence>
<dbReference type="EMBL" id="AYZQ01000005">
    <property type="protein sequence ID" value="KRM71340.1"/>
    <property type="molecule type" value="Genomic_DNA"/>
</dbReference>
<dbReference type="Gene3D" id="3.90.1150.10">
    <property type="entry name" value="Aspartate Aminotransferase, domain 1"/>
    <property type="match status" value="1"/>
</dbReference>
<evidence type="ECO:0000259" key="7">
    <source>
        <dbReference type="Pfam" id="PF00155"/>
    </source>
</evidence>
<dbReference type="PANTHER" id="PTHR42790:SF19">
    <property type="entry name" value="KYNURENINE_ALPHA-AMINOADIPATE AMINOTRANSFERASE, MITOCHONDRIAL"/>
    <property type="match status" value="1"/>
</dbReference>
<dbReference type="RefSeq" id="WP_057895096.1">
    <property type="nucleotide sequence ID" value="NZ_AYZQ01000005.1"/>
</dbReference>
<comment type="subunit">
    <text evidence="3">Homodimer.</text>
</comment>
<dbReference type="FunFam" id="3.40.640.10:FF:000053">
    <property type="entry name" value="Aminotransferase, class I"/>
    <property type="match status" value="1"/>
</dbReference>
<dbReference type="Pfam" id="PF00155">
    <property type="entry name" value="Aminotran_1_2"/>
    <property type="match status" value="1"/>
</dbReference>
<dbReference type="InterPro" id="IPR015421">
    <property type="entry name" value="PyrdxlP-dep_Trfase_major"/>
</dbReference>
<comment type="cofactor">
    <cofactor evidence="1">
        <name>pyridoxal 5'-phosphate</name>
        <dbReference type="ChEBI" id="CHEBI:597326"/>
    </cofactor>
</comment>
<dbReference type="InterPro" id="IPR050859">
    <property type="entry name" value="Class-I_PLP-dep_aminotransf"/>
</dbReference>
<dbReference type="GO" id="GO:0030170">
    <property type="term" value="F:pyridoxal phosphate binding"/>
    <property type="evidence" value="ECO:0007669"/>
    <property type="project" value="InterPro"/>
</dbReference>
<dbReference type="InterPro" id="IPR015424">
    <property type="entry name" value="PyrdxlP-dep_Trfase"/>
</dbReference>
<keyword evidence="4 8" id="KW-0032">Aminotransferase</keyword>
<dbReference type="GO" id="GO:1901605">
    <property type="term" value="P:alpha-amino acid metabolic process"/>
    <property type="evidence" value="ECO:0007669"/>
    <property type="project" value="TreeGrafter"/>
</dbReference>
<organism evidence="8 9">
    <name type="scientific">Lacticaseibacillus brantae DSM 23927</name>
    <dbReference type="NCBI Taxonomy" id="1423727"/>
    <lineage>
        <taxon>Bacteria</taxon>
        <taxon>Bacillati</taxon>
        <taxon>Bacillota</taxon>
        <taxon>Bacilli</taxon>
        <taxon>Lactobacillales</taxon>
        <taxon>Lactobacillaceae</taxon>
        <taxon>Lacticaseibacillus</taxon>
    </lineage>
</organism>
<dbReference type="PANTHER" id="PTHR42790">
    <property type="entry name" value="AMINOTRANSFERASE"/>
    <property type="match status" value="1"/>
</dbReference>
<gene>
    <name evidence="8" type="ORF">FC34_GL001820</name>
</gene>
<evidence type="ECO:0000256" key="6">
    <source>
        <dbReference type="ARBA" id="ARBA00022898"/>
    </source>
</evidence>
<name>A0A0R2B7F1_9LACO</name>
<dbReference type="PATRIC" id="fig|1423727.3.peg.1845"/>
<proteinExistence type="inferred from homology"/>